<dbReference type="InterPro" id="IPR006026">
    <property type="entry name" value="Peptidase_Metallo"/>
</dbReference>
<dbReference type="EMBL" id="JABSTV010001246">
    <property type="protein sequence ID" value="KAH7976654.1"/>
    <property type="molecule type" value="Genomic_DNA"/>
</dbReference>
<reference evidence="6" key="1">
    <citation type="journal article" date="2020" name="Cell">
        <title>Large-Scale Comparative Analyses of Tick Genomes Elucidate Their Genetic Diversity and Vector Capacities.</title>
        <authorList>
            <consortium name="Tick Genome and Microbiome Consortium (TIGMIC)"/>
            <person name="Jia N."/>
            <person name="Wang J."/>
            <person name="Shi W."/>
            <person name="Du L."/>
            <person name="Sun Y."/>
            <person name="Zhan W."/>
            <person name="Jiang J.F."/>
            <person name="Wang Q."/>
            <person name="Zhang B."/>
            <person name="Ji P."/>
            <person name="Bell-Sakyi L."/>
            <person name="Cui X.M."/>
            <person name="Yuan T.T."/>
            <person name="Jiang B.G."/>
            <person name="Yang W.F."/>
            <person name="Lam T.T."/>
            <person name="Chang Q.C."/>
            <person name="Ding S.J."/>
            <person name="Wang X.J."/>
            <person name="Zhu J.G."/>
            <person name="Ruan X.D."/>
            <person name="Zhao L."/>
            <person name="Wei J.T."/>
            <person name="Ye R.Z."/>
            <person name="Que T.C."/>
            <person name="Du C.H."/>
            <person name="Zhou Y.H."/>
            <person name="Cheng J.X."/>
            <person name="Dai P.F."/>
            <person name="Guo W.B."/>
            <person name="Han X.H."/>
            <person name="Huang E.J."/>
            <person name="Li L.F."/>
            <person name="Wei W."/>
            <person name="Gao Y.C."/>
            <person name="Liu J.Z."/>
            <person name="Shao H.Z."/>
            <person name="Wang X."/>
            <person name="Wang C.C."/>
            <person name="Yang T.C."/>
            <person name="Huo Q.B."/>
            <person name="Li W."/>
            <person name="Chen H.Y."/>
            <person name="Chen S.E."/>
            <person name="Zhou L.G."/>
            <person name="Ni X.B."/>
            <person name="Tian J.H."/>
            <person name="Sheng Y."/>
            <person name="Liu T."/>
            <person name="Pan Y.S."/>
            <person name="Xia L.Y."/>
            <person name="Li J."/>
            <person name="Zhao F."/>
            <person name="Cao W.C."/>
        </authorList>
    </citation>
    <scope>NUCLEOTIDE SEQUENCE</scope>
    <source>
        <strain evidence="6">Rsan-2018</strain>
    </source>
</reference>
<dbReference type="PRINTS" id="PR00480">
    <property type="entry name" value="ASTACIN"/>
</dbReference>
<evidence type="ECO:0000256" key="3">
    <source>
        <dbReference type="PROSITE-ProRule" id="PRU01211"/>
    </source>
</evidence>
<reference evidence="6" key="2">
    <citation type="submission" date="2021-09" db="EMBL/GenBank/DDBJ databases">
        <authorList>
            <person name="Jia N."/>
            <person name="Wang J."/>
            <person name="Shi W."/>
            <person name="Du L."/>
            <person name="Sun Y."/>
            <person name="Zhan W."/>
            <person name="Jiang J."/>
            <person name="Wang Q."/>
            <person name="Zhang B."/>
            <person name="Ji P."/>
            <person name="Sakyi L.B."/>
            <person name="Cui X."/>
            <person name="Yuan T."/>
            <person name="Jiang B."/>
            <person name="Yang W."/>
            <person name="Lam T.T.-Y."/>
            <person name="Chang Q."/>
            <person name="Ding S."/>
            <person name="Wang X."/>
            <person name="Zhu J."/>
            <person name="Ruan X."/>
            <person name="Zhao L."/>
            <person name="Wei J."/>
            <person name="Que T."/>
            <person name="Du C."/>
            <person name="Cheng J."/>
            <person name="Dai P."/>
            <person name="Han X."/>
            <person name="Huang E."/>
            <person name="Gao Y."/>
            <person name="Liu J."/>
            <person name="Shao H."/>
            <person name="Ye R."/>
            <person name="Li L."/>
            <person name="Wei W."/>
            <person name="Wang X."/>
            <person name="Wang C."/>
            <person name="Huo Q."/>
            <person name="Li W."/>
            <person name="Guo W."/>
            <person name="Chen H."/>
            <person name="Chen S."/>
            <person name="Zhou L."/>
            <person name="Zhou L."/>
            <person name="Ni X."/>
            <person name="Tian J."/>
            <person name="Zhou Y."/>
            <person name="Sheng Y."/>
            <person name="Liu T."/>
            <person name="Pan Y."/>
            <person name="Xia L."/>
            <person name="Li J."/>
            <person name="Zhao F."/>
            <person name="Cao W."/>
        </authorList>
    </citation>
    <scope>NUCLEOTIDE SEQUENCE</scope>
    <source>
        <strain evidence="6">Rsan-2018</strain>
        <tissue evidence="6">Larvae</tissue>
    </source>
</reference>
<dbReference type="SUPFAM" id="SSF55486">
    <property type="entry name" value="Metalloproteases ('zincins'), catalytic domain"/>
    <property type="match status" value="1"/>
</dbReference>
<dbReference type="Gene3D" id="3.40.390.10">
    <property type="entry name" value="Collagenase (Catalytic Domain)"/>
    <property type="match status" value="1"/>
</dbReference>
<feature type="active site" evidence="3">
    <location>
        <position position="49"/>
    </location>
</feature>
<gene>
    <name evidence="6" type="ORF">HPB52_017511</name>
</gene>
<evidence type="ECO:0000313" key="6">
    <source>
        <dbReference type="EMBL" id="KAH7976654.1"/>
    </source>
</evidence>
<keyword evidence="3 4" id="KW-0862">Zinc</keyword>
<feature type="binding site" evidence="3">
    <location>
        <position position="48"/>
    </location>
    <ligand>
        <name>Zn(2+)</name>
        <dbReference type="ChEBI" id="CHEBI:29105"/>
        <note>catalytic</note>
    </ligand>
</feature>
<dbReference type="PROSITE" id="PS51864">
    <property type="entry name" value="ASTACIN"/>
    <property type="match status" value="1"/>
</dbReference>
<dbReference type="InterPro" id="IPR001506">
    <property type="entry name" value="Peptidase_M12A"/>
</dbReference>
<organism evidence="6 7">
    <name type="scientific">Rhipicephalus sanguineus</name>
    <name type="common">Brown dog tick</name>
    <name type="synonym">Ixodes sanguineus</name>
    <dbReference type="NCBI Taxonomy" id="34632"/>
    <lineage>
        <taxon>Eukaryota</taxon>
        <taxon>Metazoa</taxon>
        <taxon>Ecdysozoa</taxon>
        <taxon>Arthropoda</taxon>
        <taxon>Chelicerata</taxon>
        <taxon>Arachnida</taxon>
        <taxon>Acari</taxon>
        <taxon>Parasitiformes</taxon>
        <taxon>Ixodida</taxon>
        <taxon>Ixodoidea</taxon>
        <taxon>Ixodidae</taxon>
        <taxon>Rhipicephalinae</taxon>
        <taxon>Rhipicephalus</taxon>
        <taxon>Rhipicephalus</taxon>
    </lineage>
</organism>
<dbReference type="Proteomes" id="UP000821837">
    <property type="component" value="Chromosome 10"/>
</dbReference>
<feature type="domain" description="Peptidase M12A" evidence="5">
    <location>
        <begin position="1"/>
        <end position="152"/>
    </location>
</feature>
<dbReference type="InterPro" id="IPR024079">
    <property type="entry name" value="MetalloPept_cat_dom_sf"/>
</dbReference>
<feature type="binding site" evidence="3">
    <location>
        <position position="52"/>
    </location>
    <ligand>
        <name>Zn(2+)</name>
        <dbReference type="ChEBI" id="CHEBI:29105"/>
        <note>catalytic</note>
    </ligand>
</feature>
<evidence type="ECO:0000256" key="4">
    <source>
        <dbReference type="RuleBase" id="RU361183"/>
    </source>
</evidence>
<feature type="binding site" evidence="3">
    <location>
        <position position="58"/>
    </location>
    <ligand>
        <name>Zn(2+)</name>
        <dbReference type="ChEBI" id="CHEBI:29105"/>
        <note>catalytic</note>
    </ligand>
</feature>
<comment type="caution">
    <text evidence="6">The sequence shown here is derived from an EMBL/GenBank/DDBJ whole genome shotgun (WGS) entry which is preliminary data.</text>
</comment>
<evidence type="ECO:0000259" key="5">
    <source>
        <dbReference type="PROSITE" id="PS51864"/>
    </source>
</evidence>
<keyword evidence="3 4" id="KW-0479">Metal-binding</keyword>
<comment type="cofactor">
    <cofactor evidence="3 4">
        <name>Zn(2+)</name>
        <dbReference type="ChEBI" id="CHEBI:29105"/>
    </cofactor>
    <text evidence="3 4">Binds 1 zinc ion per subunit.</text>
</comment>
<keyword evidence="3 4" id="KW-0378">Hydrolase</keyword>
<comment type="subunit">
    <text evidence="1">Monomer.</text>
</comment>
<keyword evidence="7" id="KW-1185">Reference proteome</keyword>
<name>A0A9D4QGH4_RHISA</name>
<dbReference type="Pfam" id="PF01400">
    <property type="entry name" value="Astacin"/>
    <property type="match status" value="1"/>
</dbReference>
<proteinExistence type="predicted"/>
<keyword evidence="3 4" id="KW-0482">Metalloprotease</keyword>
<sequence>MVTLRRAVVDHAEMCTLLFRCNSIVGRAGGAQEVSLGTHCLYQGTIAHELMHAAGFDHEHSRSDRDEYIDVFTKNVEPENVEQFEKLAPWKNRLLTPFDMDSIMLYGSATFARKPGLVTMLAKDGSRLKEVHQKRGLSASDVRRINMLYQCKNKKI</sequence>
<dbReference type="VEuPathDB" id="VectorBase:RSAN_032896"/>
<dbReference type="GO" id="GO:0008270">
    <property type="term" value="F:zinc ion binding"/>
    <property type="evidence" value="ECO:0007669"/>
    <property type="project" value="UniProtKB-UniRule"/>
</dbReference>
<dbReference type="SMART" id="SM00235">
    <property type="entry name" value="ZnMc"/>
    <property type="match status" value="1"/>
</dbReference>
<dbReference type="GO" id="GO:0006508">
    <property type="term" value="P:proteolysis"/>
    <property type="evidence" value="ECO:0007669"/>
    <property type="project" value="UniProtKB-KW"/>
</dbReference>
<evidence type="ECO:0000256" key="1">
    <source>
        <dbReference type="ARBA" id="ARBA00011245"/>
    </source>
</evidence>
<protein>
    <recommendedName>
        <fullName evidence="4">Metalloendopeptidase</fullName>
        <ecNumber evidence="4">3.4.24.-</ecNumber>
    </recommendedName>
</protein>
<dbReference type="GO" id="GO:0004222">
    <property type="term" value="F:metalloendopeptidase activity"/>
    <property type="evidence" value="ECO:0007669"/>
    <property type="project" value="UniProtKB-UniRule"/>
</dbReference>
<evidence type="ECO:0000313" key="7">
    <source>
        <dbReference type="Proteomes" id="UP000821837"/>
    </source>
</evidence>
<comment type="function">
    <text evidence="2">Zinc metalloprotease. Provoques deadhesion of endothelial cells from cell cultures, and also degradation of fibronectin, fibrinogen and gelatin in vitro. Its role in the venom is not fully understood but it might act as a spreading factor that facilitates diffusion of other venom toxins. Alternatively, it might be involved in the proteolytic processing of other venom toxins or it might play a role in extra-oral digestion of prey.</text>
</comment>
<dbReference type="EC" id="3.4.24.-" evidence="4"/>
<evidence type="ECO:0000256" key="2">
    <source>
        <dbReference type="ARBA" id="ARBA00025529"/>
    </source>
</evidence>
<dbReference type="PANTHER" id="PTHR10127">
    <property type="entry name" value="DISCOIDIN, CUB, EGF, LAMININ , AND ZINC METALLOPROTEASE DOMAIN CONTAINING"/>
    <property type="match status" value="1"/>
</dbReference>
<dbReference type="AlphaFoldDB" id="A0A9D4QGH4"/>
<dbReference type="PANTHER" id="PTHR10127:SF883">
    <property type="entry name" value="ZINC METALLOPROTEINASE NAS-8"/>
    <property type="match status" value="1"/>
</dbReference>
<accession>A0A9D4QGH4</accession>
<comment type="caution">
    <text evidence="3">Lacks conserved residue(s) required for the propagation of feature annotation.</text>
</comment>
<keyword evidence="3 4" id="KW-0645">Protease</keyword>